<feature type="compositionally biased region" description="Basic and acidic residues" evidence="1">
    <location>
        <begin position="1"/>
        <end position="16"/>
    </location>
</feature>
<sequence>MHQVREPRPAEGRRVISEAYADLGGGLASPPPRPVRSRLAPRPSQPHAHDYGASGYCACGLRDTGEVAIGSPAWEQARRGAA</sequence>
<comment type="caution">
    <text evidence="2">The sequence shown here is derived from an EMBL/GenBank/DDBJ whole genome shotgun (WGS) entry which is preliminary data.</text>
</comment>
<evidence type="ECO:0000313" key="2">
    <source>
        <dbReference type="EMBL" id="GAA3654468.1"/>
    </source>
</evidence>
<evidence type="ECO:0000256" key="1">
    <source>
        <dbReference type="SAM" id="MobiDB-lite"/>
    </source>
</evidence>
<protein>
    <submittedName>
        <fullName evidence="2">Uncharacterized protein</fullName>
    </submittedName>
</protein>
<reference evidence="3" key="1">
    <citation type="journal article" date="2019" name="Int. J. Syst. Evol. Microbiol.">
        <title>The Global Catalogue of Microorganisms (GCM) 10K type strain sequencing project: providing services to taxonomists for standard genome sequencing and annotation.</title>
        <authorList>
            <consortium name="The Broad Institute Genomics Platform"/>
            <consortium name="The Broad Institute Genome Sequencing Center for Infectious Disease"/>
            <person name="Wu L."/>
            <person name="Ma J."/>
        </authorList>
    </citation>
    <scope>NUCLEOTIDE SEQUENCE [LARGE SCALE GENOMIC DNA]</scope>
    <source>
        <strain evidence="3">JCM 16546</strain>
    </source>
</reference>
<organism evidence="2 3">
    <name type="scientific">Microbacterium marinilacus</name>
    <dbReference type="NCBI Taxonomy" id="415209"/>
    <lineage>
        <taxon>Bacteria</taxon>
        <taxon>Bacillati</taxon>
        <taxon>Actinomycetota</taxon>
        <taxon>Actinomycetes</taxon>
        <taxon>Micrococcales</taxon>
        <taxon>Microbacteriaceae</taxon>
        <taxon>Microbacterium</taxon>
    </lineage>
</organism>
<accession>A0ABP7BC49</accession>
<proteinExistence type="predicted"/>
<keyword evidence="3" id="KW-1185">Reference proteome</keyword>
<gene>
    <name evidence="2" type="ORF">GCM10022202_13240</name>
</gene>
<feature type="region of interest" description="Disordered" evidence="1">
    <location>
        <begin position="1"/>
        <end position="50"/>
    </location>
</feature>
<evidence type="ECO:0000313" key="3">
    <source>
        <dbReference type="Proteomes" id="UP001410795"/>
    </source>
</evidence>
<name>A0ABP7BC49_9MICO</name>
<dbReference type="EMBL" id="BAAAYV010000005">
    <property type="protein sequence ID" value="GAA3654468.1"/>
    <property type="molecule type" value="Genomic_DNA"/>
</dbReference>
<dbReference type="Proteomes" id="UP001410795">
    <property type="component" value="Unassembled WGS sequence"/>
</dbReference>